<gene>
    <name evidence="1" type="ORF">O3P69_013624</name>
</gene>
<evidence type="ECO:0000313" key="2">
    <source>
        <dbReference type="Proteomes" id="UP001487740"/>
    </source>
</evidence>
<dbReference type="EMBL" id="JARAKH010000047">
    <property type="protein sequence ID" value="KAK8377091.1"/>
    <property type="molecule type" value="Genomic_DNA"/>
</dbReference>
<keyword evidence="2" id="KW-1185">Reference proteome</keyword>
<protein>
    <submittedName>
        <fullName evidence="1">Uncharacterized protein</fullName>
    </submittedName>
</protein>
<evidence type="ECO:0000313" key="1">
    <source>
        <dbReference type="EMBL" id="KAK8377091.1"/>
    </source>
</evidence>
<proteinExistence type="predicted"/>
<name>A0AAW0SQN7_SCYPA</name>
<accession>A0AAW0SQN7</accession>
<dbReference type="Proteomes" id="UP001487740">
    <property type="component" value="Unassembled WGS sequence"/>
</dbReference>
<sequence>MPPRLKIGARTSRSLRVGTWHIIARRDMLQCLEQRCQRITTAKPSQAKPSQANPGTCDLLGSLGTFLLKVKSSNVQVQI</sequence>
<organism evidence="1 2">
    <name type="scientific">Scylla paramamosain</name>
    <name type="common">Mud crab</name>
    <dbReference type="NCBI Taxonomy" id="85552"/>
    <lineage>
        <taxon>Eukaryota</taxon>
        <taxon>Metazoa</taxon>
        <taxon>Ecdysozoa</taxon>
        <taxon>Arthropoda</taxon>
        <taxon>Crustacea</taxon>
        <taxon>Multicrustacea</taxon>
        <taxon>Malacostraca</taxon>
        <taxon>Eumalacostraca</taxon>
        <taxon>Eucarida</taxon>
        <taxon>Decapoda</taxon>
        <taxon>Pleocyemata</taxon>
        <taxon>Brachyura</taxon>
        <taxon>Eubrachyura</taxon>
        <taxon>Portunoidea</taxon>
        <taxon>Portunidae</taxon>
        <taxon>Portuninae</taxon>
        <taxon>Scylla</taxon>
    </lineage>
</organism>
<reference evidence="1 2" key="1">
    <citation type="submission" date="2023-03" db="EMBL/GenBank/DDBJ databases">
        <title>High-quality genome of Scylla paramamosain provides insights in environmental adaptation.</title>
        <authorList>
            <person name="Zhang L."/>
        </authorList>
    </citation>
    <scope>NUCLEOTIDE SEQUENCE [LARGE SCALE GENOMIC DNA]</scope>
    <source>
        <strain evidence="1">LZ_2023a</strain>
        <tissue evidence="1">Muscle</tissue>
    </source>
</reference>
<comment type="caution">
    <text evidence="1">The sequence shown here is derived from an EMBL/GenBank/DDBJ whole genome shotgun (WGS) entry which is preliminary data.</text>
</comment>
<dbReference type="AlphaFoldDB" id="A0AAW0SQN7"/>